<name>A0A0D9QSQ4_PLAFR</name>
<dbReference type="Gene3D" id="1.25.40.20">
    <property type="entry name" value="Ankyrin repeat-containing domain"/>
    <property type="match status" value="2"/>
</dbReference>
<evidence type="ECO:0000313" key="7">
    <source>
        <dbReference type="Proteomes" id="UP000054561"/>
    </source>
</evidence>
<evidence type="ECO:0000313" key="6">
    <source>
        <dbReference type="EMBL" id="KJP90013.1"/>
    </source>
</evidence>
<dbReference type="GeneID" id="24265496"/>
<dbReference type="OrthoDB" id="408027at2759"/>
<dbReference type="EMBL" id="KQ001646">
    <property type="protein sequence ID" value="KJP90013.1"/>
    <property type="molecule type" value="Genomic_DNA"/>
</dbReference>
<evidence type="ECO:0000256" key="4">
    <source>
        <dbReference type="SAM" id="Coils"/>
    </source>
</evidence>
<proteinExistence type="predicted"/>
<keyword evidence="4" id="KW-0175">Coiled coil</keyword>
<gene>
    <name evidence="6" type="ORF">AK88_00182</name>
</gene>
<dbReference type="RefSeq" id="XP_012333256.1">
    <property type="nucleotide sequence ID" value="XM_012477833.1"/>
</dbReference>
<dbReference type="VEuPathDB" id="PlasmoDB:AK88_00182"/>
<feature type="transmembrane region" description="Helical" evidence="5">
    <location>
        <begin position="371"/>
        <end position="393"/>
    </location>
</feature>
<keyword evidence="7" id="KW-1185">Reference proteome</keyword>
<dbReference type="PANTHER" id="PTHR24171">
    <property type="entry name" value="ANKYRIN REPEAT DOMAIN-CONTAINING PROTEIN 39-RELATED"/>
    <property type="match status" value="1"/>
</dbReference>
<feature type="repeat" description="ANK" evidence="3">
    <location>
        <begin position="105"/>
        <end position="137"/>
    </location>
</feature>
<dbReference type="PROSITE" id="PS50088">
    <property type="entry name" value="ANK_REPEAT"/>
    <property type="match status" value="2"/>
</dbReference>
<feature type="coiled-coil region" evidence="4">
    <location>
        <begin position="338"/>
        <end position="365"/>
    </location>
</feature>
<feature type="coiled-coil region" evidence="4">
    <location>
        <begin position="248"/>
        <end position="282"/>
    </location>
</feature>
<evidence type="ECO:0000256" key="1">
    <source>
        <dbReference type="ARBA" id="ARBA00022737"/>
    </source>
</evidence>
<reference evidence="6 7" key="1">
    <citation type="submission" date="2014-03" db="EMBL/GenBank/DDBJ databases">
        <title>The Genome Sequence of Plasmodium fragile nilgiri.</title>
        <authorList>
            <consortium name="The Broad Institute Genomics Platform"/>
            <consortium name="The Broad Institute Genome Sequencing Center for Infectious Disease"/>
            <person name="Neafsey D."/>
            <person name="Duraisingh M."/>
            <person name="Young S.K."/>
            <person name="Zeng Q."/>
            <person name="Gargeya S."/>
            <person name="Abouelleil A."/>
            <person name="Alvarado L."/>
            <person name="Chapman S.B."/>
            <person name="Gainer-Dewar J."/>
            <person name="Goldberg J."/>
            <person name="Griggs A."/>
            <person name="Gujja S."/>
            <person name="Hansen M."/>
            <person name="Howarth C."/>
            <person name="Imamovic A."/>
            <person name="Larimer J."/>
            <person name="Pearson M."/>
            <person name="Poon T.W."/>
            <person name="Priest M."/>
            <person name="Roberts A."/>
            <person name="Saif S."/>
            <person name="Shea T."/>
            <person name="Sykes S."/>
            <person name="Wortman J."/>
            <person name="Nusbaum C."/>
            <person name="Birren B."/>
        </authorList>
    </citation>
    <scope>NUCLEOTIDE SEQUENCE [LARGE SCALE GENOMIC DNA]</scope>
    <source>
        <strain evidence="7">nilgiri</strain>
    </source>
</reference>
<dbReference type="PANTHER" id="PTHR24171:SF9">
    <property type="entry name" value="ANKYRIN REPEAT DOMAIN-CONTAINING PROTEIN 39"/>
    <property type="match status" value="1"/>
</dbReference>
<evidence type="ECO:0000256" key="3">
    <source>
        <dbReference type="PROSITE-ProRule" id="PRU00023"/>
    </source>
</evidence>
<dbReference type="OMA" id="NDARMTY"/>
<dbReference type="InterPro" id="IPR002110">
    <property type="entry name" value="Ankyrin_rpt"/>
</dbReference>
<protein>
    <submittedName>
        <fullName evidence="6">Uncharacterized protein</fullName>
    </submittedName>
</protein>
<keyword evidence="2 3" id="KW-0040">ANK repeat</keyword>
<dbReference type="InterPro" id="IPR036770">
    <property type="entry name" value="Ankyrin_rpt-contain_sf"/>
</dbReference>
<accession>A0A0D9QSQ4</accession>
<organism evidence="6 7">
    <name type="scientific">Plasmodium fragile</name>
    <dbReference type="NCBI Taxonomy" id="5857"/>
    <lineage>
        <taxon>Eukaryota</taxon>
        <taxon>Sar</taxon>
        <taxon>Alveolata</taxon>
        <taxon>Apicomplexa</taxon>
        <taxon>Aconoidasida</taxon>
        <taxon>Haemosporida</taxon>
        <taxon>Plasmodiidae</taxon>
        <taxon>Plasmodium</taxon>
        <taxon>Plasmodium (Plasmodium)</taxon>
    </lineage>
</organism>
<keyword evidence="5" id="KW-1133">Transmembrane helix</keyword>
<dbReference type="Proteomes" id="UP000054561">
    <property type="component" value="Unassembled WGS sequence"/>
</dbReference>
<feature type="repeat" description="ANK" evidence="3">
    <location>
        <begin position="138"/>
        <end position="170"/>
    </location>
</feature>
<dbReference type="SMART" id="SM00248">
    <property type="entry name" value="ANK"/>
    <property type="match status" value="6"/>
</dbReference>
<dbReference type="SUPFAM" id="SSF48403">
    <property type="entry name" value="Ankyrin repeat"/>
    <property type="match status" value="1"/>
</dbReference>
<dbReference type="AlphaFoldDB" id="A0A0D9QSQ4"/>
<dbReference type="PROSITE" id="PS50297">
    <property type="entry name" value="ANK_REP_REGION"/>
    <property type="match status" value="2"/>
</dbReference>
<sequence>MSSKIWKAILKDDVAKFKNSIESEGDVNLNSYNTDGLTLLLFGIENGCAECCYYLINERSVNIFLKDKKEKDNALMKCMMLGHDMINVSRLLIDKKIDVNEKNKNGKTSLHIASEYNYVKGIELLIKNHAQINALDNASNTPLMCSIKRSKEEAAILLIEKGADVNIKDEDMNSVLHICAREHLGNIAQSILLTQKVDIKNCLDSENNSPLHIAAKENQKGLCDLFLKNKFDGCLKNKNNETYDDILKKHEENDILKEEEKKKNYQEKEIRKRKNYEEAMQKTDVSQFLKMHNLKSLIPHFYKHNYVYVDQAFLDVNDSTLKKMSLSKEERQLFYEAVDKYYSQLEHEENEQELANRQLQEEQQRTKRLKFVSYVVSLIFTAIFIYSLVISLLKRGHMFF</sequence>
<dbReference type="Pfam" id="PF12796">
    <property type="entry name" value="Ank_2"/>
    <property type="match status" value="1"/>
</dbReference>
<keyword evidence="5" id="KW-0472">Membrane</keyword>
<evidence type="ECO:0000256" key="5">
    <source>
        <dbReference type="SAM" id="Phobius"/>
    </source>
</evidence>
<keyword evidence="5" id="KW-0812">Transmembrane</keyword>
<keyword evidence="1" id="KW-0677">Repeat</keyword>
<evidence type="ECO:0000256" key="2">
    <source>
        <dbReference type="ARBA" id="ARBA00023043"/>
    </source>
</evidence>